<evidence type="ECO:0000259" key="1">
    <source>
        <dbReference type="Pfam" id="PF00557"/>
    </source>
</evidence>
<organism evidence="2 3">
    <name type="scientific">Durusdinium trenchii</name>
    <dbReference type="NCBI Taxonomy" id="1381693"/>
    <lineage>
        <taxon>Eukaryota</taxon>
        <taxon>Sar</taxon>
        <taxon>Alveolata</taxon>
        <taxon>Dinophyceae</taxon>
        <taxon>Suessiales</taxon>
        <taxon>Symbiodiniaceae</taxon>
        <taxon>Durusdinium</taxon>
    </lineage>
</organism>
<sequence length="281" mass="31106">MDQNDPMGLVEDFLEFAHIYKYDKDHKLFAQRFLGEPGGLVQSAQNPQQGAVLEHAPQLTMRLKVLAASYGSYARNYISGKGEIYGCHESLDCKSGTAMRAKVGIDQRNSQEETFPDQSKIIDLEETCRTKSIPVLEGIDLENMRQVCLQGREVLDLAARMLRPGITGDEIDRVVYIACRDRGLYPSPLNYMGFPKSICVSVNEVICHGIPDSRPLADGDLVNLDVSVCLEGFHADLNETYLVGHCDDESHRLVRSAYNALKAATALIRPGPGSTDGDRQE</sequence>
<evidence type="ECO:0000313" key="3">
    <source>
        <dbReference type="Proteomes" id="UP001642464"/>
    </source>
</evidence>
<dbReference type="GO" id="GO:0004177">
    <property type="term" value="F:aminopeptidase activity"/>
    <property type="evidence" value="ECO:0007669"/>
    <property type="project" value="UniProtKB-KW"/>
</dbReference>
<dbReference type="PANTHER" id="PTHR43330">
    <property type="entry name" value="METHIONINE AMINOPEPTIDASE"/>
    <property type="match status" value="1"/>
</dbReference>
<accession>A0ABP0QAE0</accession>
<gene>
    <name evidence="2" type="ORF">SCF082_LOCUS40069</name>
</gene>
<dbReference type="SUPFAM" id="SSF55920">
    <property type="entry name" value="Creatinase/aminopeptidase"/>
    <property type="match status" value="1"/>
</dbReference>
<name>A0ABP0QAE0_9DINO</name>
<feature type="non-terminal residue" evidence="2">
    <location>
        <position position="281"/>
    </location>
</feature>
<dbReference type="Pfam" id="PF00557">
    <property type="entry name" value="Peptidase_M24"/>
    <property type="match status" value="1"/>
</dbReference>
<keyword evidence="2" id="KW-0645">Protease</keyword>
<dbReference type="Proteomes" id="UP001642464">
    <property type="component" value="Unassembled WGS sequence"/>
</dbReference>
<protein>
    <submittedName>
        <fullName evidence="2">Methionine aminopeptidase 1A (MAP 1A) (MetAP 1A) (Peptidase M 1A)</fullName>
    </submittedName>
</protein>
<comment type="caution">
    <text evidence="2">The sequence shown here is derived from an EMBL/GenBank/DDBJ whole genome shotgun (WGS) entry which is preliminary data.</text>
</comment>
<keyword evidence="2" id="KW-0031">Aminopeptidase</keyword>
<dbReference type="InterPro" id="IPR000994">
    <property type="entry name" value="Pept_M24"/>
</dbReference>
<dbReference type="InterPro" id="IPR001714">
    <property type="entry name" value="Pept_M24_MAP"/>
</dbReference>
<dbReference type="Gene3D" id="3.90.230.10">
    <property type="entry name" value="Creatinase/methionine aminopeptidase superfamily"/>
    <property type="match status" value="1"/>
</dbReference>
<reference evidence="2 3" key="1">
    <citation type="submission" date="2024-02" db="EMBL/GenBank/DDBJ databases">
        <authorList>
            <person name="Chen Y."/>
            <person name="Shah S."/>
            <person name="Dougan E. K."/>
            <person name="Thang M."/>
            <person name="Chan C."/>
        </authorList>
    </citation>
    <scope>NUCLEOTIDE SEQUENCE [LARGE SCALE GENOMIC DNA]</scope>
</reference>
<proteinExistence type="predicted"/>
<keyword evidence="2" id="KW-0378">Hydrolase</keyword>
<dbReference type="PRINTS" id="PR00599">
    <property type="entry name" value="MAPEPTIDASE"/>
</dbReference>
<evidence type="ECO:0000313" key="2">
    <source>
        <dbReference type="EMBL" id="CAK9084475.1"/>
    </source>
</evidence>
<dbReference type="PANTHER" id="PTHR43330:SF7">
    <property type="entry name" value="METHIONINE AMINOPEPTIDASE 1"/>
    <property type="match status" value="1"/>
</dbReference>
<dbReference type="EMBL" id="CAXAMM010039175">
    <property type="protein sequence ID" value="CAK9084475.1"/>
    <property type="molecule type" value="Genomic_DNA"/>
</dbReference>
<keyword evidence="3" id="KW-1185">Reference proteome</keyword>
<feature type="domain" description="Peptidase M24" evidence="1">
    <location>
        <begin position="142"/>
        <end position="271"/>
    </location>
</feature>
<dbReference type="InterPro" id="IPR036005">
    <property type="entry name" value="Creatinase/aminopeptidase-like"/>
</dbReference>